<evidence type="ECO:0000256" key="1">
    <source>
        <dbReference type="SAM" id="MobiDB-lite"/>
    </source>
</evidence>
<keyword evidence="2" id="KW-0812">Transmembrane</keyword>
<proteinExistence type="predicted"/>
<evidence type="ECO:0000313" key="6">
    <source>
        <dbReference type="Proteomes" id="UP001152797"/>
    </source>
</evidence>
<gene>
    <name evidence="4" type="ORF">C1SCF055_LOCUS32107</name>
</gene>
<dbReference type="EMBL" id="CAMXCT030003829">
    <property type="protein sequence ID" value="CAL4793779.1"/>
    <property type="molecule type" value="Genomic_DNA"/>
</dbReference>
<dbReference type="InterPro" id="IPR036869">
    <property type="entry name" value="J_dom_sf"/>
</dbReference>
<dbReference type="SMART" id="SM00271">
    <property type="entry name" value="DnaJ"/>
    <property type="match status" value="1"/>
</dbReference>
<feature type="region of interest" description="Disordered" evidence="1">
    <location>
        <begin position="195"/>
        <end position="216"/>
    </location>
</feature>
<evidence type="ECO:0000313" key="5">
    <source>
        <dbReference type="EMBL" id="CAL4793779.1"/>
    </source>
</evidence>
<dbReference type="EMBL" id="CAMXCT010003829">
    <property type="protein sequence ID" value="CAI4006467.1"/>
    <property type="molecule type" value="Genomic_DNA"/>
</dbReference>
<evidence type="ECO:0000256" key="2">
    <source>
        <dbReference type="SAM" id="Phobius"/>
    </source>
</evidence>
<reference evidence="4" key="1">
    <citation type="submission" date="2022-10" db="EMBL/GenBank/DDBJ databases">
        <authorList>
            <person name="Chen Y."/>
            <person name="Dougan E. K."/>
            <person name="Chan C."/>
            <person name="Rhodes N."/>
            <person name="Thang M."/>
        </authorList>
    </citation>
    <scope>NUCLEOTIDE SEQUENCE</scope>
</reference>
<sequence>MLRRSAQRCCDLYAALGVRPNASQGELREAYLRMAKQHHPDVANSHGSGAHFQRVQRAWETLRCPQQRLAYDSTTRFETNSQILRHRAAKQAAYAAQNTAPKMHWYEDLRQAAQQERMRQEMNRKEKIFPDAYDDPVRMQAQQFERVMREVRSNPDFGQFVGAGLQMKLICQLGFILAAMLNLLLWAWAKQQRSQSSTRPPSSLDRALKSVGIDLR</sequence>
<comment type="caution">
    <text evidence="4">The sequence shown here is derived from an EMBL/GenBank/DDBJ whole genome shotgun (WGS) entry which is preliminary data.</text>
</comment>
<reference evidence="5 6" key="2">
    <citation type="submission" date="2024-05" db="EMBL/GenBank/DDBJ databases">
        <authorList>
            <person name="Chen Y."/>
            <person name="Shah S."/>
            <person name="Dougan E. K."/>
            <person name="Thang M."/>
            <person name="Chan C."/>
        </authorList>
    </citation>
    <scope>NUCLEOTIDE SEQUENCE [LARGE SCALE GENOMIC DNA]</scope>
</reference>
<feature type="domain" description="J" evidence="3">
    <location>
        <begin position="11"/>
        <end position="75"/>
    </location>
</feature>
<dbReference type="OrthoDB" id="10250354at2759"/>
<dbReference type="Pfam" id="PF00226">
    <property type="entry name" value="DnaJ"/>
    <property type="match status" value="1"/>
</dbReference>
<keyword evidence="6" id="KW-1185">Reference proteome</keyword>
<dbReference type="AlphaFoldDB" id="A0A9P1DBI3"/>
<dbReference type="Proteomes" id="UP001152797">
    <property type="component" value="Unassembled WGS sequence"/>
</dbReference>
<dbReference type="Gene3D" id="1.10.287.110">
    <property type="entry name" value="DnaJ domain"/>
    <property type="match status" value="1"/>
</dbReference>
<evidence type="ECO:0000313" key="4">
    <source>
        <dbReference type="EMBL" id="CAI4006467.1"/>
    </source>
</evidence>
<accession>A0A9P1DBI3</accession>
<organism evidence="4">
    <name type="scientific">Cladocopium goreaui</name>
    <dbReference type="NCBI Taxonomy" id="2562237"/>
    <lineage>
        <taxon>Eukaryota</taxon>
        <taxon>Sar</taxon>
        <taxon>Alveolata</taxon>
        <taxon>Dinophyceae</taxon>
        <taxon>Suessiales</taxon>
        <taxon>Symbiodiniaceae</taxon>
        <taxon>Cladocopium</taxon>
    </lineage>
</organism>
<dbReference type="PROSITE" id="PS50076">
    <property type="entry name" value="DNAJ_2"/>
    <property type="match status" value="1"/>
</dbReference>
<dbReference type="CDD" id="cd06257">
    <property type="entry name" value="DnaJ"/>
    <property type="match status" value="1"/>
</dbReference>
<dbReference type="PANTHER" id="PTHR44240:SF10">
    <property type="entry name" value="J DOMAIN-CONTAINING PROTEIN"/>
    <property type="match status" value="1"/>
</dbReference>
<keyword evidence="2" id="KW-1133">Transmembrane helix</keyword>
<evidence type="ECO:0000259" key="3">
    <source>
        <dbReference type="PROSITE" id="PS50076"/>
    </source>
</evidence>
<dbReference type="PRINTS" id="PR00625">
    <property type="entry name" value="JDOMAIN"/>
</dbReference>
<dbReference type="InterPro" id="IPR052276">
    <property type="entry name" value="Diphthamide-biosynth_chaperone"/>
</dbReference>
<dbReference type="EMBL" id="CAMXCT020003829">
    <property type="protein sequence ID" value="CAL1159842.1"/>
    <property type="molecule type" value="Genomic_DNA"/>
</dbReference>
<protein>
    <submittedName>
        <fullName evidence="5">Chaperone protein DnaJ</fullName>
    </submittedName>
</protein>
<feature type="transmembrane region" description="Helical" evidence="2">
    <location>
        <begin position="169"/>
        <end position="189"/>
    </location>
</feature>
<name>A0A9P1DBI3_9DINO</name>
<dbReference type="InterPro" id="IPR001623">
    <property type="entry name" value="DnaJ_domain"/>
</dbReference>
<keyword evidence="2" id="KW-0472">Membrane</keyword>
<dbReference type="PANTHER" id="PTHR44240">
    <property type="entry name" value="DNAJ DOMAIN (PROKARYOTIC HEAT SHOCK PROTEIN)-RELATED"/>
    <property type="match status" value="1"/>
</dbReference>
<dbReference type="SUPFAM" id="SSF46565">
    <property type="entry name" value="Chaperone J-domain"/>
    <property type="match status" value="1"/>
</dbReference>